<dbReference type="GO" id="GO:0005768">
    <property type="term" value="C:endosome"/>
    <property type="evidence" value="ECO:0007669"/>
    <property type="project" value="TreeGrafter"/>
</dbReference>
<accession>A0A2C5ZBL2</accession>
<feature type="region of interest" description="Disordered" evidence="1">
    <location>
        <begin position="160"/>
        <end position="193"/>
    </location>
</feature>
<name>A0A2C5ZBL2_9HYPO</name>
<sequence>MIMAPPFPNTYTHRKVADAAAKSCDICYKPSTSVLITPDQKDFFYVCTIHLKDSHFCIPKVDDEAIKAKRERELAAEVELVKKEYEERQRRNKEKEANLEKNQDKQQDKDKEKDKEKEKDKMPAHDKDSRAGQEIKTDATASDQEESRVFELKSAFYQQRLDRKRQLEASKKDRERASQPNYFPSVPSNLPGK</sequence>
<dbReference type="GO" id="GO:0007034">
    <property type="term" value="P:vacuolar transport"/>
    <property type="evidence" value="ECO:0007669"/>
    <property type="project" value="TreeGrafter"/>
</dbReference>
<protein>
    <recommendedName>
        <fullName evidence="4">VPS4-associated protein 1</fullName>
    </recommendedName>
</protein>
<organism evidence="2 3">
    <name type="scientific">Ophiocordyceps australis</name>
    <dbReference type="NCBI Taxonomy" id="1399860"/>
    <lineage>
        <taxon>Eukaryota</taxon>
        <taxon>Fungi</taxon>
        <taxon>Dikarya</taxon>
        <taxon>Ascomycota</taxon>
        <taxon>Pezizomycotina</taxon>
        <taxon>Sordariomycetes</taxon>
        <taxon>Hypocreomycetidae</taxon>
        <taxon>Hypocreales</taxon>
        <taxon>Ophiocordycipitaceae</taxon>
        <taxon>Ophiocordyceps</taxon>
    </lineage>
</organism>
<evidence type="ECO:0000313" key="2">
    <source>
        <dbReference type="EMBL" id="PHH77406.1"/>
    </source>
</evidence>
<dbReference type="InterPro" id="IPR013640">
    <property type="entry name" value="Vfa1"/>
</dbReference>
<feature type="compositionally biased region" description="Basic and acidic residues" evidence="1">
    <location>
        <begin position="82"/>
        <end position="137"/>
    </location>
</feature>
<evidence type="ECO:0000313" key="3">
    <source>
        <dbReference type="Proteomes" id="UP000224854"/>
    </source>
</evidence>
<gene>
    <name evidence="2" type="ORF">CDD82_3534</name>
</gene>
<dbReference type="PANTHER" id="PTHR28218:SF1">
    <property type="entry name" value="VPS4-ASSOCIATED PROTEIN 1"/>
    <property type="match status" value="1"/>
</dbReference>
<feature type="compositionally biased region" description="Polar residues" evidence="1">
    <location>
        <begin position="178"/>
        <end position="193"/>
    </location>
</feature>
<dbReference type="Proteomes" id="UP000224854">
    <property type="component" value="Unassembled WGS sequence"/>
</dbReference>
<dbReference type="PANTHER" id="PTHR28218">
    <property type="entry name" value="VPS4-ASSOCIATED PROTEIN 1"/>
    <property type="match status" value="1"/>
</dbReference>
<dbReference type="AlphaFoldDB" id="A0A2C5ZBL2"/>
<proteinExistence type="predicted"/>
<evidence type="ECO:0008006" key="4">
    <source>
        <dbReference type="Google" id="ProtNLM"/>
    </source>
</evidence>
<evidence type="ECO:0000256" key="1">
    <source>
        <dbReference type="SAM" id="MobiDB-lite"/>
    </source>
</evidence>
<dbReference type="OrthoDB" id="2158714at2759"/>
<reference evidence="2 3" key="1">
    <citation type="submission" date="2017-06" db="EMBL/GenBank/DDBJ databases">
        <title>Ant-infecting Ophiocordyceps genomes reveal a high diversity of potential behavioral manipulation genes and a possible major role for enterotoxins.</title>
        <authorList>
            <person name="De Bekker C."/>
            <person name="Evans H.C."/>
            <person name="Brachmann A."/>
            <person name="Hughes D.P."/>
        </authorList>
    </citation>
    <scope>NUCLEOTIDE SEQUENCE [LARGE SCALE GENOMIC DNA]</scope>
    <source>
        <strain evidence="2 3">1348a</strain>
    </source>
</reference>
<dbReference type="Pfam" id="PF08432">
    <property type="entry name" value="Vfa1"/>
    <property type="match status" value="1"/>
</dbReference>
<feature type="region of interest" description="Disordered" evidence="1">
    <location>
        <begin position="82"/>
        <end position="148"/>
    </location>
</feature>
<keyword evidence="3" id="KW-1185">Reference proteome</keyword>
<dbReference type="EMBL" id="NJEU01000270">
    <property type="protein sequence ID" value="PHH77406.1"/>
    <property type="molecule type" value="Genomic_DNA"/>
</dbReference>
<comment type="caution">
    <text evidence="2">The sequence shown here is derived from an EMBL/GenBank/DDBJ whole genome shotgun (WGS) entry which is preliminary data.</text>
</comment>
<feature type="compositionally biased region" description="Basic and acidic residues" evidence="1">
    <location>
        <begin position="160"/>
        <end position="177"/>
    </location>
</feature>